<feature type="transmembrane region" description="Helical" evidence="1">
    <location>
        <begin position="27"/>
        <end position="52"/>
    </location>
</feature>
<evidence type="ECO:0000256" key="1">
    <source>
        <dbReference type="SAM" id="Phobius"/>
    </source>
</evidence>
<dbReference type="OrthoDB" id="1669894at2759"/>
<dbReference type="Proteomes" id="UP000657918">
    <property type="component" value="Unassembled WGS sequence"/>
</dbReference>
<sequence length="131" mass="14648">MVALNASVMASIILCWAQLYDVKVAAHAVWLASMLTGGAIYLMCTAFVFAVAIDIGQHFSFFVVSLVVGGVFFVFQTLVSIPLIIPPSANQIIERIATPFIYLLIFYLYHFLDRLYFKLKKKEEAQKTTSS</sequence>
<evidence type="ECO:0000313" key="3">
    <source>
        <dbReference type="Proteomes" id="UP000657918"/>
    </source>
</evidence>
<feature type="transmembrane region" description="Helical" evidence="1">
    <location>
        <begin position="59"/>
        <end position="84"/>
    </location>
</feature>
<keyword evidence="3" id="KW-1185">Reference proteome</keyword>
<gene>
    <name evidence="2" type="ORF">SADUNF_Sadunf19G0102800</name>
</gene>
<organism evidence="2 3">
    <name type="scientific">Salix dunnii</name>
    <dbReference type="NCBI Taxonomy" id="1413687"/>
    <lineage>
        <taxon>Eukaryota</taxon>
        <taxon>Viridiplantae</taxon>
        <taxon>Streptophyta</taxon>
        <taxon>Embryophyta</taxon>
        <taxon>Tracheophyta</taxon>
        <taxon>Spermatophyta</taxon>
        <taxon>Magnoliopsida</taxon>
        <taxon>eudicotyledons</taxon>
        <taxon>Gunneridae</taxon>
        <taxon>Pentapetalae</taxon>
        <taxon>rosids</taxon>
        <taxon>fabids</taxon>
        <taxon>Malpighiales</taxon>
        <taxon>Salicaceae</taxon>
        <taxon>Saliceae</taxon>
        <taxon>Salix</taxon>
    </lineage>
</organism>
<comment type="caution">
    <text evidence="2">The sequence shown here is derived from an EMBL/GenBank/DDBJ whole genome shotgun (WGS) entry which is preliminary data.</text>
</comment>
<feature type="transmembrane region" description="Helical" evidence="1">
    <location>
        <begin position="96"/>
        <end position="112"/>
    </location>
</feature>
<evidence type="ECO:0000313" key="2">
    <source>
        <dbReference type="EMBL" id="KAF9661767.1"/>
    </source>
</evidence>
<protein>
    <submittedName>
        <fullName evidence="2">Uncharacterized protein</fullName>
    </submittedName>
</protein>
<accession>A0A835J259</accession>
<dbReference type="EMBL" id="JADGMS010000019">
    <property type="protein sequence ID" value="KAF9661767.1"/>
    <property type="molecule type" value="Genomic_DNA"/>
</dbReference>
<keyword evidence="1" id="KW-0472">Membrane</keyword>
<keyword evidence="1" id="KW-0812">Transmembrane</keyword>
<keyword evidence="1" id="KW-1133">Transmembrane helix</keyword>
<proteinExistence type="predicted"/>
<reference evidence="2 3" key="1">
    <citation type="submission" date="2020-10" db="EMBL/GenBank/DDBJ databases">
        <title>Plant Genome Project.</title>
        <authorList>
            <person name="Zhang R.-G."/>
        </authorList>
    </citation>
    <scope>NUCLEOTIDE SEQUENCE [LARGE SCALE GENOMIC DNA]</scope>
    <source>
        <strain evidence="2">FAFU-HL-1</strain>
        <tissue evidence="2">Leaf</tissue>
    </source>
</reference>
<dbReference type="AlphaFoldDB" id="A0A835J259"/>
<name>A0A835J259_9ROSI</name>